<comment type="caution">
    <text evidence="1">The sequence shown here is derived from an EMBL/GenBank/DDBJ whole genome shotgun (WGS) entry which is preliminary data.</text>
</comment>
<dbReference type="EMBL" id="MU267028">
    <property type="protein sequence ID" value="KAH7917527.1"/>
    <property type="molecule type" value="Genomic_DNA"/>
</dbReference>
<feature type="non-terminal residue" evidence="1">
    <location>
        <position position="158"/>
    </location>
</feature>
<gene>
    <name evidence="1" type="ORF">BV22DRAFT_1052372</name>
</gene>
<accession>A0ACB8AVX8</accession>
<sequence length="158" mass="17353">MAHRDEEYPDVDRALWTYLGNQYYHGDWSALLNHLLLALVENEDPMAISSEARDTTIFHIVNAGPIGCLFNDGRCVLDTHAGLHINTTPKGRKQKTSLKQDTIPKAIPNASNVSQFLDVEADDSDGEDQDTEEVEDIGQHSVLTAHVGSADSALCSVH</sequence>
<evidence type="ECO:0000313" key="2">
    <source>
        <dbReference type="Proteomes" id="UP000790709"/>
    </source>
</evidence>
<dbReference type="Proteomes" id="UP000790709">
    <property type="component" value="Unassembled WGS sequence"/>
</dbReference>
<name>A0ACB8AVX8_9AGAM</name>
<keyword evidence="2" id="KW-1185">Reference proteome</keyword>
<protein>
    <submittedName>
        <fullName evidence="1">Uncharacterized protein</fullName>
    </submittedName>
</protein>
<reference evidence="1" key="1">
    <citation type="journal article" date="2021" name="New Phytol.">
        <title>Evolutionary innovations through gain and loss of genes in the ectomycorrhizal Boletales.</title>
        <authorList>
            <person name="Wu G."/>
            <person name="Miyauchi S."/>
            <person name="Morin E."/>
            <person name="Kuo A."/>
            <person name="Drula E."/>
            <person name="Varga T."/>
            <person name="Kohler A."/>
            <person name="Feng B."/>
            <person name="Cao Y."/>
            <person name="Lipzen A."/>
            <person name="Daum C."/>
            <person name="Hundley H."/>
            <person name="Pangilinan J."/>
            <person name="Johnson J."/>
            <person name="Barry K."/>
            <person name="LaButti K."/>
            <person name="Ng V."/>
            <person name="Ahrendt S."/>
            <person name="Min B."/>
            <person name="Choi I.G."/>
            <person name="Park H."/>
            <person name="Plett J.M."/>
            <person name="Magnuson J."/>
            <person name="Spatafora J.W."/>
            <person name="Nagy L.G."/>
            <person name="Henrissat B."/>
            <person name="Grigoriev I.V."/>
            <person name="Yang Z.L."/>
            <person name="Xu J."/>
            <person name="Martin F.M."/>
        </authorList>
    </citation>
    <scope>NUCLEOTIDE SEQUENCE</scope>
    <source>
        <strain evidence="1">KUC20120723A-06</strain>
    </source>
</reference>
<proteinExistence type="predicted"/>
<organism evidence="1 2">
    <name type="scientific">Leucogyrophana mollusca</name>
    <dbReference type="NCBI Taxonomy" id="85980"/>
    <lineage>
        <taxon>Eukaryota</taxon>
        <taxon>Fungi</taxon>
        <taxon>Dikarya</taxon>
        <taxon>Basidiomycota</taxon>
        <taxon>Agaricomycotina</taxon>
        <taxon>Agaricomycetes</taxon>
        <taxon>Agaricomycetidae</taxon>
        <taxon>Boletales</taxon>
        <taxon>Boletales incertae sedis</taxon>
        <taxon>Leucogyrophana</taxon>
    </lineage>
</organism>
<evidence type="ECO:0000313" key="1">
    <source>
        <dbReference type="EMBL" id="KAH7917527.1"/>
    </source>
</evidence>